<dbReference type="Proteomes" id="UP001163603">
    <property type="component" value="Chromosome 13"/>
</dbReference>
<proteinExistence type="predicted"/>
<reference evidence="2" key="1">
    <citation type="journal article" date="2023" name="G3 (Bethesda)">
        <title>Genome assembly and association tests identify interacting loci associated with vigor, precocity, and sex in interspecific pistachio rootstocks.</title>
        <authorList>
            <person name="Palmer W."/>
            <person name="Jacygrad E."/>
            <person name="Sagayaradj S."/>
            <person name="Cavanaugh K."/>
            <person name="Han R."/>
            <person name="Bertier L."/>
            <person name="Beede B."/>
            <person name="Kafkas S."/>
            <person name="Golino D."/>
            <person name="Preece J."/>
            <person name="Michelmore R."/>
        </authorList>
    </citation>
    <scope>NUCLEOTIDE SEQUENCE [LARGE SCALE GENOMIC DNA]</scope>
</reference>
<organism evidence="1 2">
    <name type="scientific">Pistacia integerrima</name>
    <dbReference type="NCBI Taxonomy" id="434235"/>
    <lineage>
        <taxon>Eukaryota</taxon>
        <taxon>Viridiplantae</taxon>
        <taxon>Streptophyta</taxon>
        <taxon>Embryophyta</taxon>
        <taxon>Tracheophyta</taxon>
        <taxon>Spermatophyta</taxon>
        <taxon>Magnoliopsida</taxon>
        <taxon>eudicotyledons</taxon>
        <taxon>Gunneridae</taxon>
        <taxon>Pentapetalae</taxon>
        <taxon>rosids</taxon>
        <taxon>malvids</taxon>
        <taxon>Sapindales</taxon>
        <taxon>Anacardiaceae</taxon>
        <taxon>Pistacia</taxon>
    </lineage>
</organism>
<comment type="caution">
    <text evidence="1">The sequence shown here is derived from an EMBL/GenBank/DDBJ whole genome shotgun (WGS) entry which is preliminary data.</text>
</comment>
<accession>A0ACC0XC42</accession>
<sequence length="453" mass="49091">MVRQSLEEGLLPGSSILEPNRGIADGSELTVYQSDSSTTPTVLFSTFIAVCGFFVFGCCAGYSSPAESGIRDDLGLSVAAFLVQVMTIGGLGGSLVNGKIADLIGRRKAFWLADFFFIMGWLAIAFAKDVWSLDLGRVSLGIGIALMTYLAPVYVTEITPKNIRGTLTSANTLMYACGISLMFFLGTVVSWRALALIGRGKELDATLQKLRGRDADISQEAANIKLYTKAFQRQAADQIFNLLQPRYAYSLIVGVGLLSLQQLGGSSGIAYYASSIFEEASFSSTIGTISIAIIQIPAVVISVILTDKSGRRPLLMVSNTGNCLSFFLIGLSFCLQDHGYWKEITPILVYVGIMLYIVSFSMGMAGLPMLIMSEVFPINVKGSAGSLATFVNSLSSWIISYSFNFMMEWSSTGTFFIFSSIWGLTILFVAKLVPETKGRTLEEVQAEMTLSYQ</sequence>
<evidence type="ECO:0000313" key="2">
    <source>
        <dbReference type="Proteomes" id="UP001163603"/>
    </source>
</evidence>
<evidence type="ECO:0000313" key="1">
    <source>
        <dbReference type="EMBL" id="KAJ0013985.1"/>
    </source>
</evidence>
<gene>
    <name evidence="1" type="ORF">Pint_19955</name>
</gene>
<keyword evidence="2" id="KW-1185">Reference proteome</keyword>
<dbReference type="EMBL" id="CM047748">
    <property type="protein sequence ID" value="KAJ0013985.1"/>
    <property type="molecule type" value="Genomic_DNA"/>
</dbReference>
<name>A0ACC0XC42_9ROSI</name>
<protein>
    <submittedName>
        <fullName evidence="1">Uncharacterized protein</fullName>
    </submittedName>
</protein>